<evidence type="ECO:0000313" key="9">
    <source>
        <dbReference type="EMBL" id="KAE9193864.1"/>
    </source>
</evidence>
<dbReference type="Proteomes" id="UP000460718">
    <property type="component" value="Unassembled WGS sequence"/>
</dbReference>
<dbReference type="EMBL" id="QXFW01000926">
    <property type="protein sequence ID" value="KAE9000017.1"/>
    <property type="molecule type" value="Genomic_DNA"/>
</dbReference>
<feature type="transmembrane region" description="Helical" evidence="2">
    <location>
        <begin position="79"/>
        <end position="101"/>
    </location>
</feature>
<evidence type="ECO:0008006" key="22">
    <source>
        <dbReference type="Google" id="ProtNLM"/>
    </source>
</evidence>
<evidence type="ECO:0000313" key="13">
    <source>
        <dbReference type="Proteomes" id="UP000429523"/>
    </source>
</evidence>
<dbReference type="EMBL" id="QXGF01001317">
    <property type="protein sequence ID" value="KAE8930880.1"/>
    <property type="molecule type" value="Genomic_DNA"/>
</dbReference>
<evidence type="ECO:0000313" key="14">
    <source>
        <dbReference type="Proteomes" id="UP000433483"/>
    </source>
</evidence>
<keyword evidence="2" id="KW-1133">Transmembrane helix</keyword>
<proteinExistence type="predicted"/>
<dbReference type="EMBL" id="QXFX01001243">
    <property type="protein sequence ID" value="KAE9093854.1"/>
    <property type="molecule type" value="Genomic_DNA"/>
</dbReference>
<evidence type="ECO:0000313" key="17">
    <source>
        <dbReference type="Proteomes" id="UP000440732"/>
    </source>
</evidence>
<dbReference type="Proteomes" id="UP000488956">
    <property type="component" value="Unassembled WGS sequence"/>
</dbReference>
<dbReference type="Proteomes" id="UP000429523">
    <property type="component" value="Unassembled WGS sequence"/>
</dbReference>
<dbReference type="EMBL" id="QXFZ01001248">
    <property type="protein sequence ID" value="KAE9094006.1"/>
    <property type="molecule type" value="Genomic_DNA"/>
</dbReference>
<comment type="caution">
    <text evidence="5">The sequence shown here is derived from an EMBL/GenBank/DDBJ whole genome shotgun (WGS) entry which is preliminary data.</text>
</comment>
<dbReference type="EMBL" id="QXGB01001265">
    <property type="protein sequence ID" value="KAE9193864.1"/>
    <property type="molecule type" value="Genomic_DNA"/>
</dbReference>
<reference evidence="19 20" key="1">
    <citation type="submission" date="2018-09" db="EMBL/GenBank/DDBJ databases">
        <title>Genomic investigation of the strawberry pathogen Phytophthora fragariae indicates pathogenicity is determined by transcriptional variation in three key races.</title>
        <authorList>
            <person name="Adams T.M."/>
            <person name="Armitage A.D."/>
            <person name="Sobczyk M.K."/>
            <person name="Bates H.J."/>
            <person name="Dunwell J.M."/>
            <person name="Nellist C.F."/>
            <person name="Harrison R.J."/>
        </authorList>
    </citation>
    <scope>NUCLEOTIDE SEQUENCE [LARGE SCALE GENOMIC DNA]</scope>
    <source>
        <strain evidence="12 15">A4</strain>
        <strain evidence="11 16">BC-1</strain>
        <strain evidence="10 20">BC-23</strain>
        <strain evidence="9 14">NOV-27</strain>
        <strain evidence="8 17">NOV-5</strain>
        <strain evidence="7 18">NOV-71</strain>
        <strain evidence="4 13">NOV-9</strain>
        <strain evidence="6 21">ONT-3</strain>
        <strain evidence="5 19">SCRP245</strain>
    </source>
</reference>
<accession>A0A6A3K351</accession>
<evidence type="ECO:0000256" key="3">
    <source>
        <dbReference type="SAM" id="SignalP"/>
    </source>
</evidence>
<protein>
    <recommendedName>
        <fullName evidence="22">MARVEL domain-containing protein</fullName>
    </recommendedName>
</protein>
<evidence type="ECO:0000313" key="6">
    <source>
        <dbReference type="EMBL" id="KAE9093854.1"/>
    </source>
</evidence>
<evidence type="ECO:0000313" key="8">
    <source>
        <dbReference type="EMBL" id="KAE9127311.1"/>
    </source>
</evidence>
<organism evidence="5 19">
    <name type="scientific">Phytophthora fragariae</name>
    <dbReference type="NCBI Taxonomy" id="53985"/>
    <lineage>
        <taxon>Eukaryota</taxon>
        <taxon>Sar</taxon>
        <taxon>Stramenopiles</taxon>
        <taxon>Oomycota</taxon>
        <taxon>Peronosporomycetes</taxon>
        <taxon>Peronosporales</taxon>
        <taxon>Peronosporaceae</taxon>
        <taxon>Phytophthora</taxon>
    </lineage>
</organism>
<dbReference type="EMBL" id="QXGD01001034">
    <property type="protein sequence ID" value="KAE9216770.1"/>
    <property type="molecule type" value="Genomic_DNA"/>
</dbReference>
<evidence type="ECO:0000313" key="5">
    <source>
        <dbReference type="EMBL" id="KAE9000017.1"/>
    </source>
</evidence>
<evidence type="ECO:0000313" key="10">
    <source>
        <dbReference type="EMBL" id="KAE9205785.1"/>
    </source>
</evidence>
<evidence type="ECO:0000313" key="4">
    <source>
        <dbReference type="EMBL" id="KAE8930880.1"/>
    </source>
</evidence>
<dbReference type="Proteomes" id="UP000440367">
    <property type="component" value="Unassembled WGS sequence"/>
</dbReference>
<evidence type="ECO:0000256" key="1">
    <source>
        <dbReference type="SAM" id="MobiDB-lite"/>
    </source>
</evidence>
<dbReference type="Proteomes" id="UP000440732">
    <property type="component" value="Unassembled WGS sequence"/>
</dbReference>
<evidence type="ECO:0000313" key="19">
    <source>
        <dbReference type="Proteomes" id="UP000460718"/>
    </source>
</evidence>
<evidence type="ECO:0000313" key="18">
    <source>
        <dbReference type="Proteomes" id="UP000441208"/>
    </source>
</evidence>
<evidence type="ECO:0000313" key="7">
    <source>
        <dbReference type="EMBL" id="KAE9094006.1"/>
    </source>
</evidence>
<evidence type="ECO:0000313" key="21">
    <source>
        <dbReference type="Proteomes" id="UP000488956"/>
    </source>
</evidence>
<keyword evidence="2" id="KW-0472">Membrane</keyword>
<dbReference type="Proteomes" id="UP000476176">
    <property type="component" value="Unassembled WGS sequence"/>
</dbReference>
<dbReference type="EMBL" id="QXGE01001222">
    <property type="protein sequence ID" value="KAE9295829.1"/>
    <property type="molecule type" value="Genomic_DNA"/>
</dbReference>
<dbReference type="AlphaFoldDB" id="A0A6A3K351"/>
<evidence type="ECO:0000313" key="15">
    <source>
        <dbReference type="Proteomes" id="UP000437068"/>
    </source>
</evidence>
<feature type="chain" id="PRO_5036164662" description="MARVEL domain-containing protein" evidence="3">
    <location>
        <begin position="26"/>
        <end position="194"/>
    </location>
</feature>
<evidence type="ECO:0000313" key="11">
    <source>
        <dbReference type="EMBL" id="KAE9216770.1"/>
    </source>
</evidence>
<dbReference type="OrthoDB" id="112794at2759"/>
<feature type="transmembrane region" description="Helical" evidence="2">
    <location>
        <begin position="130"/>
        <end position="150"/>
    </location>
</feature>
<dbReference type="EMBL" id="QXGC01001313">
    <property type="protein sequence ID" value="KAE9205785.1"/>
    <property type="molecule type" value="Genomic_DNA"/>
</dbReference>
<dbReference type="Proteomes" id="UP000441208">
    <property type="component" value="Unassembled WGS sequence"/>
</dbReference>
<feature type="region of interest" description="Disordered" evidence="1">
    <location>
        <begin position="166"/>
        <end position="194"/>
    </location>
</feature>
<evidence type="ECO:0000256" key="2">
    <source>
        <dbReference type="SAM" id="Phobius"/>
    </source>
</evidence>
<dbReference type="Proteomes" id="UP000433483">
    <property type="component" value="Unassembled WGS sequence"/>
</dbReference>
<gene>
    <name evidence="12" type="ORF">PF001_g17149</name>
    <name evidence="11" type="ORF">PF002_g16980</name>
    <name evidence="10" type="ORF">PF004_g17482</name>
    <name evidence="9" type="ORF">PF005_g17916</name>
    <name evidence="8" type="ORF">PF006_g16535</name>
    <name evidence="7" type="ORF">PF007_g17917</name>
    <name evidence="4" type="ORF">PF009_g19041</name>
    <name evidence="6" type="ORF">PF010_g17323</name>
    <name evidence="5" type="ORF">PF011_g14374</name>
</gene>
<evidence type="ECO:0000313" key="16">
    <source>
        <dbReference type="Proteomes" id="UP000440367"/>
    </source>
</evidence>
<feature type="transmembrane region" description="Helical" evidence="2">
    <location>
        <begin position="46"/>
        <end position="67"/>
    </location>
</feature>
<dbReference type="Proteomes" id="UP000437068">
    <property type="component" value="Unassembled WGS sequence"/>
</dbReference>
<keyword evidence="14" id="KW-1185">Reference proteome</keyword>
<evidence type="ECO:0000313" key="20">
    <source>
        <dbReference type="Proteomes" id="UP000476176"/>
    </source>
</evidence>
<sequence>MVHERVPMVGRLLTILLALIAAGTAGSGGIKSCDYGQEMFRSGNQVYFLMTVGALVMIAFTIRVLLFDVRGLRLPSARALVLFDSLWLLFTFACAVAVAAAPVGTSVCSGVDKDIETLLEEVCDFKCRDIVTAVVTMFLASVCIMFDILFTTGAIPVGNGEPPAEDFTFGESMGSPRSQKAAANAGSAEVIAVQ</sequence>
<keyword evidence="2" id="KW-0812">Transmembrane</keyword>
<feature type="signal peptide" evidence="3">
    <location>
        <begin position="1"/>
        <end position="25"/>
    </location>
</feature>
<dbReference type="EMBL" id="QXGA01001156">
    <property type="protein sequence ID" value="KAE9127311.1"/>
    <property type="molecule type" value="Genomic_DNA"/>
</dbReference>
<keyword evidence="3" id="KW-0732">Signal</keyword>
<evidence type="ECO:0000313" key="12">
    <source>
        <dbReference type="EMBL" id="KAE9295829.1"/>
    </source>
</evidence>
<name>A0A6A3K351_9STRA</name>